<reference evidence="1" key="1">
    <citation type="submission" date="2022-03" db="EMBL/GenBank/DDBJ databases">
        <title>Genomic analyses of argali, domestic sheep and their hybrids provide insights into chromosomal evolution, heterosis and genetic basis of agronomic traits.</title>
        <authorList>
            <person name="Li M."/>
        </authorList>
    </citation>
    <scope>NUCLEOTIDE SEQUENCE</scope>
    <source>
        <strain evidence="1">F1 hybrid</strain>
    </source>
</reference>
<organism evidence="1 2">
    <name type="scientific">Ovis ammon polii x Ovis aries</name>
    <dbReference type="NCBI Taxonomy" id="2918886"/>
    <lineage>
        <taxon>Eukaryota</taxon>
        <taxon>Metazoa</taxon>
        <taxon>Chordata</taxon>
        <taxon>Craniata</taxon>
        <taxon>Vertebrata</taxon>
        <taxon>Euteleostomi</taxon>
        <taxon>Mammalia</taxon>
        <taxon>Eutheria</taxon>
        <taxon>Laurasiatheria</taxon>
        <taxon>Artiodactyla</taxon>
        <taxon>Ruminantia</taxon>
        <taxon>Pecora</taxon>
        <taxon>Bovidae</taxon>
        <taxon>Caprinae</taxon>
        <taxon>Ovis</taxon>
    </lineage>
</organism>
<proteinExistence type="predicted"/>
<name>A0ACB9U939_9CETA</name>
<protein>
    <submittedName>
        <fullName evidence="1">Uncharacterized protein</fullName>
    </submittedName>
</protein>
<evidence type="ECO:0000313" key="2">
    <source>
        <dbReference type="Proteomes" id="UP001057279"/>
    </source>
</evidence>
<evidence type="ECO:0000313" key="1">
    <source>
        <dbReference type="EMBL" id="KAI4561675.1"/>
    </source>
</evidence>
<gene>
    <name evidence="1" type="ORF">MJG53_016729</name>
</gene>
<comment type="caution">
    <text evidence="1">The sequence shown here is derived from an EMBL/GenBank/DDBJ whole genome shotgun (WGS) entry which is preliminary data.</text>
</comment>
<keyword evidence="2" id="KW-1185">Reference proteome</keyword>
<dbReference type="EMBL" id="CM043046">
    <property type="protein sequence ID" value="KAI4561675.1"/>
    <property type="molecule type" value="Genomic_DNA"/>
</dbReference>
<accession>A0ACB9U939</accession>
<sequence length="283" mass="31540">MRSPVRCKEEEAPTGNNQRKACAQQHRPGTAKNGIVRKTYKLVKMRAKEAGKEHGFFSGAGGALECFQCDRVNTSGVCVSGGGTCQTQGGQQCFLRKIYEVQFPSPYKHTPLLKIVQTLHKVAGAAGKHTGKRRPGQNGLRQRILGFQSCPRGPESHITPVITVQEQRTEMDKLLLLLLLLGVFPFVFFQGVAPDTLCMVCQNFKKGQCLQGKGNCTMEQGPGCRTRDVFLFSEKGRWNFNHTELDCYDFCMSSNYYIGDLKISTFCCKGRDFCNKYIGKGKQ</sequence>
<dbReference type="Proteomes" id="UP001057279">
    <property type="component" value="Linkage Group LG21"/>
</dbReference>